<dbReference type="InterPro" id="IPR053134">
    <property type="entry name" value="RNA-dir_DNA_polymerase"/>
</dbReference>
<accession>A0A2C9KQ76</accession>
<dbReference type="STRING" id="6526.A0A2C9KQ76"/>
<name>A0A2C9KQ76_BIOGL</name>
<dbReference type="VEuPathDB" id="VectorBase:BGLAX_035666"/>
<sequence>MDECILGLDFMQLFGFTLNIGGGTVQYGNLEIPLLGDNMEEEQIKRVLVTEDTIIPPQSEAIIWGTIEGNDPMSITSLVEQSKEAYRRLPVGRILVVNKEDRRVPVRVMNVDTQACNLQKNNVIATCCPMELIATCGAVAPVASASLCDSRVDLMLGDVGENLSEEEYNKAKQLLLEFKDIMPDSENEGGRTNMVTHRIDTGNTRQAPRRLPLAKQQEAAHMLEQMKGQGIIEPSNSPWCSPVVLVQKKDGSLRFCVDYRALNNVTQKDSYPLPRIDDTLDTLSGAHIFSTLDLKSGYWQVGLHPDD</sequence>
<gene>
    <name evidence="2" type="primary">106060217</name>
</gene>
<dbReference type="EnsemblMetazoa" id="BGLB022291-RA">
    <property type="protein sequence ID" value="BGLB022291-PA"/>
    <property type="gene ID" value="BGLB022291"/>
</dbReference>
<organism evidence="2 3">
    <name type="scientific">Biomphalaria glabrata</name>
    <name type="common">Bloodfluke planorb</name>
    <name type="synonym">Freshwater snail</name>
    <dbReference type="NCBI Taxonomy" id="6526"/>
    <lineage>
        <taxon>Eukaryota</taxon>
        <taxon>Metazoa</taxon>
        <taxon>Spiralia</taxon>
        <taxon>Lophotrochozoa</taxon>
        <taxon>Mollusca</taxon>
        <taxon>Gastropoda</taxon>
        <taxon>Heterobranchia</taxon>
        <taxon>Euthyneura</taxon>
        <taxon>Panpulmonata</taxon>
        <taxon>Hygrophila</taxon>
        <taxon>Lymnaeoidea</taxon>
        <taxon>Planorbidae</taxon>
        <taxon>Biomphalaria</taxon>
    </lineage>
</organism>
<dbReference type="PANTHER" id="PTHR24559:SF444">
    <property type="entry name" value="REVERSE TRANSCRIPTASE DOMAIN-CONTAINING PROTEIN"/>
    <property type="match status" value="1"/>
</dbReference>
<reference evidence="2" key="1">
    <citation type="submission" date="2020-05" db="UniProtKB">
        <authorList>
            <consortium name="EnsemblMetazoa"/>
        </authorList>
    </citation>
    <scope>IDENTIFICATION</scope>
    <source>
        <strain evidence="2">BB02</strain>
    </source>
</reference>
<dbReference type="SUPFAM" id="SSF56672">
    <property type="entry name" value="DNA/RNA polymerases"/>
    <property type="match status" value="1"/>
</dbReference>
<dbReference type="PANTHER" id="PTHR24559">
    <property type="entry name" value="TRANSPOSON TY3-I GAG-POL POLYPROTEIN"/>
    <property type="match status" value="1"/>
</dbReference>
<dbReference type="VEuPathDB" id="VectorBase:BGLB022291"/>
<evidence type="ECO:0000259" key="1">
    <source>
        <dbReference type="Pfam" id="PF00078"/>
    </source>
</evidence>
<dbReference type="CDD" id="cd01647">
    <property type="entry name" value="RT_LTR"/>
    <property type="match status" value="1"/>
</dbReference>
<dbReference type="Pfam" id="PF00078">
    <property type="entry name" value="RVT_1"/>
    <property type="match status" value="1"/>
</dbReference>
<dbReference type="Proteomes" id="UP000076420">
    <property type="component" value="Unassembled WGS sequence"/>
</dbReference>
<dbReference type="AlphaFoldDB" id="A0A2C9KQ76"/>
<feature type="domain" description="Reverse transcriptase" evidence="1">
    <location>
        <begin position="246"/>
        <end position="306"/>
    </location>
</feature>
<evidence type="ECO:0000313" key="2">
    <source>
        <dbReference type="EnsemblMetazoa" id="BGLB022291-PA"/>
    </source>
</evidence>
<dbReference type="InterPro" id="IPR043502">
    <property type="entry name" value="DNA/RNA_pol_sf"/>
</dbReference>
<proteinExistence type="predicted"/>
<dbReference type="InterPro" id="IPR000477">
    <property type="entry name" value="RT_dom"/>
</dbReference>
<evidence type="ECO:0000313" key="3">
    <source>
        <dbReference type="Proteomes" id="UP000076420"/>
    </source>
</evidence>
<protein>
    <recommendedName>
        <fullName evidence="1">Reverse transcriptase domain-containing protein</fullName>
    </recommendedName>
</protein>
<dbReference type="KEGG" id="bgt:106060217"/>
<dbReference type="Gene3D" id="3.10.10.10">
    <property type="entry name" value="HIV Type 1 Reverse Transcriptase, subunit A, domain 1"/>
    <property type="match status" value="1"/>
</dbReference>